<reference evidence="1" key="1">
    <citation type="submission" date="2000-08" db="EMBL/GenBank/DDBJ databases">
        <title>A specific mtDNA fragment related to cytoplasmic male sterility in tuber mustard.</title>
        <authorList>
            <person name="Chen X.J."/>
            <person name="Zhang Y.Z."/>
            <person name="Chen Z.J."/>
            <person name="Jin Y."/>
        </authorList>
    </citation>
    <scope>NUCLEOTIDE SEQUENCE</scope>
</reference>
<proteinExistence type="predicted"/>
<keyword evidence="1" id="KW-0496">Mitochondrion</keyword>
<organism evidence="1">
    <name type="scientific">Brassica juncea</name>
    <name type="common">Indian mustard</name>
    <name type="synonym">Sinapis juncea</name>
    <dbReference type="NCBI Taxonomy" id="3707"/>
    <lineage>
        <taxon>Eukaryota</taxon>
        <taxon>Viridiplantae</taxon>
        <taxon>Streptophyta</taxon>
        <taxon>Embryophyta</taxon>
        <taxon>Tracheophyta</taxon>
        <taxon>Spermatophyta</taxon>
        <taxon>Magnoliopsida</taxon>
        <taxon>eudicotyledons</taxon>
        <taxon>Gunneridae</taxon>
        <taxon>Pentapetalae</taxon>
        <taxon>rosids</taxon>
        <taxon>malvids</taxon>
        <taxon>Brassicales</taxon>
        <taxon>Brassicaceae</taxon>
        <taxon>Brassiceae</taxon>
        <taxon>Brassica</taxon>
    </lineage>
</organism>
<accession>Q9G466</accession>
<geneLocation type="mitochondrion" evidence="1"/>
<evidence type="ECO:0000313" key="1">
    <source>
        <dbReference type="EMBL" id="AAG39442.1"/>
    </source>
</evidence>
<protein>
    <submittedName>
        <fullName evidence="1">Uncharacterized protein</fullName>
    </submittedName>
</protein>
<name>Q9G466_BRAJU</name>
<dbReference type="EMBL" id="AF298549">
    <property type="protein sequence ID" value="AAG39442.1"/>
    <property type="molecule type" value="Genomic_DNA"/>
</dbReference>
<sequence>MLSSKQHMVLHLNTQIKMS</sequence>
<dbReference type="AlphaFoldDB" id="Q9G466"/>